<dbReference type="RefSeq" id="WP_152870668.1">
    <property type="nucleotide sequence ID" value="NZ_WBSL01000002.1"/>
</dbReference>
<protein>
    <submittedName>
        <fullName evidence="2">Plasmid replication initiator repA-related protein</fullName>
    </submittedName>
</protein>
<accession>A0A7X1TRK6</accession>
<comment type="caution">
    <text evidence="2">The sequence shown here is derived from an EMBL/GenBank/DDBJ whole genome shotgun (WGS) entry which is preliminary data.</text>
</comment>
<sequence length="468" mass="52357">MRPAKKPNQVTLLDERNIARLGIVSIQTRLSSETRWTSEFQIADRRFRVEGRSADGRPRGGDTNVILGIETLFAQKGMPEDNWLHTSAYELREASFLVNNGKNYHRLRESLLRLWSTGFIVSEGWVADTGRTTWANQTLRLIDRITYWDQSEGADPDADRARQLVPDATLSIKLGDQLAASIRAGYTQALDGRLLHQIEQPPARALYRLLEAHRYRETGVRADSVTAGLDDWRAACGISEGKPSRVIRTLEEAHQELIAQGYLESVETDGGRGTTQITYRFRTEDTPDPALVQALREAGVSAPRANVLAKQYPDRVEEAIAFLRLRRSSSPTPIRNPGGLIADFLEHPEKYTLPEDTVPAPHADAEETRARQERQQEAQERAAQQQFEEEQQVLLALPPGGQWEAAEATLRTLLRRRLREGEWSALETACKTGTLSATSLVREASTHAARGALPEFVKGLRERLGEGA</sequence>
<gene>
    <name evidence="2" type="ORF">F8S09_07400</name>
</gene>
<dbReference type="AlphaFoldDB" id="A0A7X1TRK6"/>
<evidence type="ECO:0000313" key="2">
    <source>
        <dbReference type="EMBL" id="MPY66521.1"/>
    </source>
</evidence>
<dbReference type="Pfam" id="PF10134">
    <property type="entry name" value="RPA"/>
    <property type="match status" value="1"/>
</dbReference>
<name>A0A7X1TRK6_9DEIO</name>
<keyword evidence="1" id="KW-0175">Coiled coil</keyword>
<dbReference type="InterPro" id="IPR018777">
    <property type="entry name" value="Replication_initiator_prot_A"/>
</dbReference>
<dbReference type="EMBL" id="WBSL01000002">
    <property type="protein sequence ID" value="MPY66521.1"/>
    <property type="molecule type" value="Genomic_DNA"/>
</dbReference>
<keyword evidence="3" id="KW-1185">Reference proteome</keyword>
<organism evidence="2 3">
    <name type="scientific">Deinococcus terrestris</name>
    <dbReference type="NCBI Taxonomy" id="2651870"/>
    <lineage>
        <taxon>Bacteria</taxon>
        <taxon>Thermotogati</taxon>
        <taxon>Deinococcota</taxon>
        <taxon>Deinococci</taxon>
        <taxon>Deinococcales</taxon>
        <taxon>Deinococcaceae</taxon>
        <taxon>Deinococcus</taxon>
    </lineage>
</organism>
<reference evidence="2 3" key="1">
    <citation type="submission" date="2019-10" db="EMBL/GenBank/DDBJ databases">
        <title>Deinococcus sp. isolated from soil.</title>
        <authorList>
            <person name="Li Y."/>
            <person name="Wang J."/>
        </authorList>
    </citation>
    <scope>NUCLEOTIDE SEQUENCE [LARGE SCALE GENOMIC DNA]</scope>
    <source>
        <strain evidence="2 3">SDU3-2</strain>
    </source>
</reference>
<proteinExistence type="predicted"/>
<feature type="coiled-coil region" evidence="1">
    <location>
        <begin position="362"/>
        <end position="389"/>
    </location>
</feature>
<evidence type="ECO:0000256" key="1">
    <source>
        <dbReference type="SAM" id="Coils"/>
    </source>
</evidence>
<evidence type="ECO:0000313" key="3">
    <source>
        <dbReference type="Proteomes" id="UP000484842"/>
    </source>
</evidence>
<dbReference type="Proteomes" id="UP000484842">
    <property type="component" value="Unassembled WGS sequence"/>
</dbReference>